<dbReference type="InterPro" id="IPR000808">
    <property type="entry name" value="Mrp-like_CS"/>
</dbReference>
<dbReference type="GO" id="GO:0005524">
    <property type="term" value="F:ATP binding"/>
    <property type="evidence" value="ECO:0007669"/>
    <property type="project" value="UniProtKB-UniRule"/>
</dbReference>
<keyword evidence="3 8" id="KW-0067">ATP-binding</keyword>
<evidence type="ECO:0000256" key="1">
    <source>
        <dbReference type="ARBA" id="ARBA00022723"/>
    </source>
</evidence>
<dbReference type="Pfam" id="PF01883">
    <property type="entry name" value="FeS_assembly_P"/>
    <property type="match status" value="1"/>
</dbReference>
<dbReference type="HAMAP" id="MF_02040">
    <property type="entry name" value="Mrp_NBP35"/>
    <property type="match status" value="1"/>
</dbReference>
<evidence type="ECO:0000256" key="6">
    <source>
        <dbReference type="ARBA" id="ARBA00058094"/>
    </source>
</evidence>
<evidence type="ECO:0000256" key="8">
    <source>
        <dbReference type="HAMAP-Rule" id="MF_02040"/>
    </source>
</evidence>
<dbReference type="FunFam" id="3.40.50.300:FF:001119">
    <property type="entry name" value="Iron-sulfur cluster carrier protein"/>
    <property type="match status" value="1"/>
</dbReference>
<evidence type="ECO:0000259" key="9">
    <source>
        <dbReference type="Pfam" id="PF01883"/>
    </source>
</evidence>
<dbReference type="Pfam" id="PF10609">
    <property type="entry name" value="ParA"/>
    <property type="match status" value="1"/>
</dbReference>
<proteinExistence type="inferred from homology"/>
<dbReference type="InterPro" id="IPR019591">
    <property type="entry name" value="Mrp/NBP35_ATP-bd"/>
</dbReference>
<keyword evidence="1 8" id="KW-0479">Metal-binding</keyword>
<organism evidence="10 11">
    <name type="scientific">Haloplanus litoreus</name>
    <dbReference type="NCBI Taxonomy" id="767515"/>
    <lineage>
        <taxon>Archaea</taxon>
        <taxon>Methanobacteriati</taxon>
        <taxon>Methanobacteriota</taxon>
        <taxon>Stenosarchaea group</taxon>
        <taxon>Halobacteria</taxon>
        <taxon>Halobacteriales</taxon>
        <taxon>Haloferacaceae</taxon>
        <taxon>Haloplanus</taxon>
    </lineage>
</organism>
<dbReference type="GO" id="GO:0046872">
    <property type="term" value="F:metal ion binding"/>
    <property type="evidence" value="ECO:0007669"/>
    <property type="project" value="UniProtKB-KW"/>
</dbReference>
<dbReference type="PANTHER" id="PTHR42961">
    <property type="entry name" value="IRON-SULFUR PROTEIN NUBPL"/>
    <property type="match status" value="1"/>
</dbReference>
<evidence type="ECO:0000256" key="2">
    <source>
        <dbReference type="ARBA" id="ARBA00022741"/>
    </source>
</evidence>
<dbReference type="Gene3D" id="3.40.50.300">
    <property type="entry name" value="P-loop containing nucleotide triphosphate hydrolases"/>
    <property type="match status" value="1"/>
</dbReference>
<dbReference type="PROSITE" id="PS01215">
    <property type="entry name" value="MRP"/>
    <property type="match status" value="1"/>
</dbReference>
<dbReference type="InterPro" id="IPR033756">
    <property type="entry name" value="YlxH/NBP35"/>
</dbReference>
<comment type="caution">
    <text evidence="10">The sequence shown here is derived from an EMBL/GenBank/DDBJ whole genome shotgun (WGS) entry which is preliminary data.</text>
</comment>
<evidence type="ECO:0000256" key="5">
    <source>
        <dbReference type="ARBA" id="ARBA00023014"/>
    </source>
</evidence>
<dbReference type="InterPro" id="IPR044304">
    <property type="entry name" value="NUBPL-like"/>
</dbReference>
<evidence type="ECO:0000313" key="10">
    <source>
        <dbReference type="EMBL" id="MFC7255777.1"/>
    </source>
</evidence>
<accession>A0ABD5ZYP4</accession>
<dbReference type="SUPFAM" id="SSF52540">
    <property type="entry name" value="P-loop containing nucleoside triphosphate hydrolases"/>
    <property type="match status" value="1"/>
</dbReference>
<dbReference type="SUPFAM" id="SSF117916">
    <property type="entry name" value="Fe-S cluster assembly (FSCA) domain-like"/>
    <property type="match status" value="1"/>
</dbReference>
<dbReference type="AlphaFoldDB" id="A0ABD5ZYP4"/>
<keyword evidence="4 8" id="KW-0408">Iron</keyword>
<keyword evidence="11" id="KW-1185">Reference proteome</keyword>
<keyword evidence="8" id="KW-0378">Hydrolase</keyword>
<dbReference type="CDD" id="cd02037">
    <property type="entry name" value="Mrp_NBP35"/>
    <property type="match status" value="1"/>
</dbReference>
<comment type="similarity">
    <text evidence="8">Belongs to the Mrp/NBP35 ATP-binding proteins family.</text>
</comment>
<evidence type="ECO:0000256" key="4">
    <source>
        <dbReference type="ARBA" id="ARBA00023004"/>
    </source>
</evidence>
<dbReference type="EMBL" id="JBHTAT010000001">
    <property type="protein sequence ID" value="MFC7255777.1"/>
    <property type="molecule type" value="Genomic_DNA"/>
</dbReference>
<feature type="binding site" evidence="8">
    <location>
        <begin position="104"/>
        <end position="111"/>
    </location>
    <ligand>
        <name>ATP</name>
        <dbReference type="ChEBI" id="CHEBI:30616"/>
    </ligand>
</feature>
<dbReference type="PANTHER" id="PTHR42961:SF2">
    <property type="entry name" value="IRON-SULFUR PROTEIN NUBPL"/>
    <property type="match status" value="1"/>
</dbReference>
<dbReference type="RefSeq" id="WP_379704058.1">
    <property type="nucleotide sequence ID" value="NZ_JBHTAT010000001.1"/>
</dbReference>
<feature type="domain" description="MIP18 family-like" evidence="9">
    <location>
        <begin position="9"/>
        <end position="68"/>
    </location>
</feature>
<evidence type="ECO:0000256" key="7">
    <source>
        <dbReference type="ARBA" id="ARBA00074706"/>
    </source>
</evidence>
<dbReference type="InterPro" id="IPR002744">
    <property type="entry name" value="MIP18-like"/>
</dbReference>
<comment type="function">
    <text evidence="6 8">Binds and transfers iron-sulfur (Fe-S) clusters to target apoproteins. Can hydrolyze ATP.</text>
</comment>
<dbReference type="InterPro" id="IPR027417">
    <property type="entry name" value="P-loop_NTPase"/>
</dbReference>
<dbReference type="InterPro" id="IPR034904">
    <property type="entry name" value="FSCA_dom_sf"/>
</dbReference>
<gene>
    <name evidence="10" type="ORF">ACFQKE_10825</name>
</gene>
<dbReference type="GO" id="GO:0051536">
    <property type="term" value="F:iron-sulfur cluster binding"/>
    <property type="evidence" value="ECO:0007669"/>
    <property type="project" value="UniProtKB-UniRule"/>
</dbReference>
<reference evidence="10 11" key="1">
    <citation type="journal article" date="2019" name="Int. J. Syst. Evol. Microbiol.">
        <title>The Global Catalogue of Microorganisms (GCM) 10K type strain sequencing project: providing services to taxonomists for standard genome sequencing and annotation.</title>
        <authorList>
            <consortium name="The Broad Institute Genomics Platform"/>
            <consortium name="The Broad Institute Genome Sequencing Center for Infectious Disease"/>
            <person name="Wu L."/>
            <person name="Ma J."/>
        </authorList>
    </citation>
    <scope>NUCLEOTIDE SEQUENCE [LARGE SCALE GENOMIC DNA]</scope>
    <source>
        <strain evidence="10 11">GX21</strain>
    </source>
</reference>
<dbReference type="GeneID" id="96954150"/>
<dbReference type="Proteomes" id="UP001596434">
    <property type="component" value="Unassembled WGS sequence"/>
</dbReference>
<keyword evidence="2 8" id="KW-0547">Nucleotide-binding</keyword>
<sequence>MTTTNLSDADLRDRLRDVDDPALDTDIVTAGLVTDIVVDDGTAAVELALGAPHAPDEAAIAERVREVADDAGVDVELSANVPLFDSAESSVLPGVKNVIAVASGKGGVGKSTVAVNLAAGLADRGANVGLFDADVYGPNVPQMLGADTDPDVTTVDGEDRIEPPTAHGLQLMSVGLMIEDDDPVVWRGPVAQNTLTDLFADVSWGTLDYLVVDLPPGTGDVQLTVLQHLPVTGTVVVTTPQSVAVSDTRRGVEMFGEYQTNVLGVVENMSGFVCPSCGDAHEIFGEDGGRALADAVDVPYLGSLPLDPAIRVGADAGKPIVRQDDAKTAEAFRDLAATVANKVGVLRRHHQQQASTEGGH</sequence>
<evidence type="ECO:0000313" key="11">
    <source>
        <dbReference type="Proteomes" id="UP001596434"/>
    </source>
</evidence>
<comment type="subunit">
    <text evidence="8">Homodimer.</text>
</comment>
<name>A0ABD5ZYP4_9EURY</name>
<dbReference type="GO" id="GO:0016887">
    <property type="term" value="F:ATP hydrolysis activity"/>
    <property type="evidence" value="ECO:0007669"/>
    <property type="project" value="UniProtKB-UniRule"/>
</dbReference>
<protein>
    <recommendedName>
        <fullName evidence="7 8">Iron-sulfur cluster carrier protein</fullName>
    </recommendedName>
</protein>
<dbReference type="Gene3D" id="3.30.300.130">
    <property type="entry name" value="Fe-S cluster assembly (FSCA)"/>
    <property type="match status" value="1"/>
</dbReference>
<evidence type="ECO:0000256" key="3">
    <source>
        <dbReference type="ARBA" id="ARBA00022840"/>
    </source>
</evidence>
<keyword evidence="5 8" id="KW-0411">Iron-sulfur</keyword>